<proteinExistence type="inferred from homology"/>
<evidence type="ECO:0000256" key="2">
    <source>
        <dbReference type="RuleBase" id="RU003567"/>
    </source>
</evidence>
<dbReference type="Gene3D" id="3.90.226.10">
    <property type="entry name" value="2-enoyl-CoA Hydratase, Chain A, domain 1"/>
    <property type="match status" value="1"/>
</dbReference>
<dbReference type="GO" id="GO:0006515">
    <property type="term" value="P:protein quality control for misfolded or incompletely synthesized proteins"/>
    <property type="evidence" value="ECO:0007669"/>
    <property type="project" value="TreeGrafter"/>
</dbReference>
<dbReference type="InterPro" id="IPR001907">
    <property type="entry name" value="ClpP"/>
</dbReference>
<accession>A0A385KN73</accession>
<geneLocation type="plastid" evidence="4"/>
<dbReference type="GO" id="GO:0051117">
    <property type="term" value="F:ATPase binding"/>
    <property type="evidence" value="ECO:0007669"/>
    <property type="project" value="TreeGrafter"/>
</dbReference>
<dbReference type="EMBL" id="KY651214">
    <property type="protein sequence ID" value="AXZ96261.1"/>
    <property type="molecule type" value="Genomic_DNA"/>
</dbReference>
<dbReference type="Pfam" id="PF00574">
    <property type="entry name" value="CLP_protease"/>
    <property type="match status" value="1"/>
</dbReference>
<dbReference type="PRINTS" id="PR00127">
    <property type="entry name" value="CLPPROTEASEP"/>
</dbReference>
<evidence type="ECO:0000256" key="3">
    <source>
        <dbReference type="SAM" id="MobiDB-lite"/>
    </source>
</evidence>
<name>A0A385KN73_9CARY</name>
<dbReference type="InterPro" id="IPR029045">
    <property type="entry name" value="ClpP/crotonase-like_dom_sf"/>
</dbReference>
<evidence type="ECO:0000313" key="4">
    <source>
        <dbReference type="EMBL" id="AXZ96261.1"/>
    </source>
</evidence>
<dbReference type="PANTHER" id="PTHR10381">
    <property type="entry name" value="ATP-DEPENDENT CLP PROTEASE PROTEOLYTIC SUBUNIT"/>
    <property type="match status" value="1"/>
</dbReference>
<feature type="compositionally biased region" description="Basic and acidic residues" evidence="3">
    <location>
        <begin position="257"/>
        <end position="273"/>
    </location>
</feature>
<dbReference type="GO" id="GO:0004176">
    <property type="term" value="F:ATP-dependent peptidase activity"/>
    <property type="evidence" value="ECO:0007669"/>
    <property type="project" value="InterPro"/>
</dbReference>
<reference evidence="4" key="1">
    <citation type="submission" date="2017-02" db="EMBL/GenBank/DDBJ databases">
        <title>Plastome-wide rearrangements and gene losses in carnivorous Droseraceae.</title>
        <authorList>
            <person name="Nevill P.G."/>
            <person name="Howell K.A."/>
            <person name="Cross A.T."/>
            <person name="Williams A.V."/>
            <person name="Zhong X."/>
            <person name="Tonti-Filippini J."/>
            <person name="Boykin L.M."/>
            <person name="Dixon K.W."/>
            <person name="Small I.D."/>
        </authorList>
    </citation>
    <scope>NUCLEOTIDE SEQUENCE</scope>
</reference>
<feature type="region of interest" description="Disordered" evidence="3">
    <location>
        <begin position="257"/>
        <end position="292"/>
    </location>
</feature>
<dbReference type="GO" id="GO:0004252">
    <property type="term" value="F:serine-type endopeptidase activity"/>
    <property type="evidence" value="ECO:0007669"/>
    <property type="project" value="InterPro"/>
</dbReference>
<dbReference type="InterPro" id="IPR023562">
    <property type="entry name" value="ClpP/TepA"/>
</dbReference>
<comment type="similarity">
    <text evidence="1 2">Belongs to the peptidase S14 family.</text>
</comment>
<organism evidence="4">
    <name type="scientific">Drosera erythrorhiza</name>
    <dbReference type="NCBI Taxonomy" id="2005751"/>
    <lineage>
        <taxon>Eukaryota</taxon>
        <taxon>Viridiplantae</taxon>
        <taxon>Streptophyta</taxon>
        <taxon>Embryophyta</taxon>
        <taxon>Tracheophyta</taxon>
        <taxon>Spermatophyta</taxon>
        <taxon>Magnoliopsida</taxon>
        <taxon>eudicotyledons</taxon>
        <taxon>Gunneridae</taxon>
        <taxon>Pentapetalae</taxon>
        <taxon>Caryophyllales</taxon>
        <taxon>Droseraceae</taxon>
        <taxon>Drosera</taxon>
    </lineage>
</organism>
<dbReference type="GO" id="GO:0009532">
    <property type="term" value="C:plastid stroma"/>
    <property type="evidence" value="ECO:0007669"/>
    <property type="project" value="UniProtKB-ARBA"/>
</dbReference>
<dbReference type="PANTHER" id="PTHR10381:SF11">
    <property type="entry name" value="ATP-DEPENDENT CLP PROTEASE PROTEOLYTIC SUBUNIT, MITOCHONDRIAL"/>
    <property type="match status" value="1"/>
</dbReference>
<dbReference type="AlphaFoldDB" id="A0A385KN73"/>
<dbReference type="GO" id="GO:0009368">
    <property type="term" value="C:endopeptidase Clp complex"/>
    <property type="evidence" value="ECO:0007669"/>
    <property type="project" value="TreeGrafter"/>
</dbReference>
<sequence>MTIRRRRRSRNREREKVQIPYYVNIPQLKPDDPAWKFGGWSNLRKMIKRYRLLVLARDITSCSASKLQSTMLYLACNEDYEAPVHLVIDSYGGHASAALGIVAVMKYVRTPIYTSCMGFALSMAALVVIAGLMGGRTIYPNSFMLLRRLHMKEPKVAQYDYNNRWMSMEDLSVHLKTMKQLEYYVQDGLASWTGKTMEEIGELMDEEALLTADMAVVIHELVDDIGTKQSMCQIVDDTINQYRPSVDEIERMNKLRELREEQEREEERLRNYADDEPLDSGGGDGGAEMEPA</sequence>
<gene>
    <name evidence="4" type="primary">clpP</name>
</gene>
<keyword evidence="4" id="KW-0934">Plastid</keyword>
<dbReference type="SUPFAM" id="SSF52096">
    <property type="entry name" value="ClpP/crotonase"/>
    <property type="match status" value="1"/>
</dbReference>
<protein>
    <recommendedName>
        <fullName evidence="2">ATP-dependent Clp protease proteolytic subunit</fullName>
    </recommendedName>
</protein>
<evidence type="ECO:0000256" key="1">
    <source>
        <dbReference type="ARBA" id="ARBA00007039"/>
    </source>
</evidence>